<dbReference type="InterPro" id="IPR036059">
    <property type="entry name" value="TldD/PmbA_sf"/>
</dbReference>
<reference evidence="5" key="1">
    <citation type="submission" date="2021-04" db="EMBL/GenBank/DDBJ databases">
        <title>Draft genome sequence data of methanotrophic Methylovulum sp. strain S1L and Methylomonas sp. strain S2AM isolated from boreal lake water columns.</title>
        <authorList>
            <person name="Rissanen A.J."/>
            <person name="Mangayil R."/>
            <person name="Svenning M.M."/>
            <person name="Khanongnuch R."/>
        </authorList>
    </citation>
    <scope>NUCLEOTIDE SEQUENCE</scope>
    <source>
        <strain evidence="5">S2AM</strain>
    </source>
</reference>
<evidence type="ECO:0000313" key="6">
    <source>
        <dbReference type="Proteomes" id="UP000676649"/>
    </source>
</evidence>
<dbReference type="PANTHER" id="PTHR43421:SF1">
    <property type="entry name" value="METALLOPROTEASE PMBA"/>
    <property type="match status" value="1"/>
</dbReference>
<dbReference type="AlphaFoldDB" id="A0A975MNM8"/>
<dbReference type="InterPro" id="IPR002510">
    <property type="entry name" value="Metalloprtase-TldD/E_N"/>
</dbReference>
<dbReference type="GO" id="GO:0008237">
    <property type="term" value="F:metallopeptidase activity"/>
    <property type="evidence" value="ECO:0007669"/>
    <property type="project" value="UniProtKB-KW"/>
</dbReference>
<keyword evidence="5" id="KW-0482">Metalloprotease</keyword>
<dbReference type="InterPro" id="IPR045570">
    <property type="entry name" value="Metalloprtase-TldD/E_cen_dom"/>
</dbReference>
<dbReference type="KEGG" id="mpad:KEF85_15260"/>
<evidence type="ECO:0000256" key="1">
    <source>
        <dbReference type="ARBA" id="ARBA00005836"/>
    </source>
</evidence>
<comment type="similarity">
    <text evidence="1">Belongs to the peptidase U62 family.</text>
</comment>
<dbReference type="PANTHER" id="PTHR43421">
    <property type="entry name" value="METALLOPROTEASE PMBA"/>
    <property type="match status" value="1"/>
</dbReference>
<dbReference type="InterPro" id="IPR035068">
    <property type="entry name" value="TldD/PmbA_N"/>
</dbReference>
<keyword evidence="6" id="KW-1185">Reference proteome</keyword>
<accession>A0A975MNM8</accession>
<dbReference type="InterPro" id="IPR045569">
    <property type="entry name" value="Metalloprtase-TldD/E_C"/>
</dbReference>
<sequence>MQNQTEINRLKQVVQQLLDDAKQQGATAAEAAFTIDNGLSVSARLGEVETVEYHCDQGIGITVYFGQKKGSASTNDISPDSLTETVKAACSIASYASADDYAGLPDPELLATEFPDLDLFHPWDLNAEQAIELAIACENAARSYHPAISNSEGASVNSHHGIRVFGNSQGFLQGSQSSRHSLSCSVLAGVGENMQRDYWYSVARNPAMLESVQQVGEKAAQRTVARLNARSLSTRQCPVLFAPEMASGLIGALIGAISGGSLYRKASFLLDSLDTQVMPEFVRIHEQPALKGALGSANYDGEGVATQTHDIVSNGILKSYVLSTYSARKLGLRSTGNAGGVHNLTVEPGDNDFAAMLKLLDTGLLVTELMGQGINRVTGDYSRGAAGFWVENGVIQYPVQEITIAGNLKTMLRNLVAIGNDMDLRGNTRVGSILLEKMAIAGE</sequence>
<keyword evidence="5" id="KW-0645">Protease</keyword>
<protein>
    <submittedName>
        <fullName evidence="5">Metalloprotease PmbA</fullName>
        <ecNumber evidence="5">3.4.24.-</ecNumber>
    </submittedName>
</protein>
<feature type="domain" description="Metalloprotease TldD/E central" evidence="4">
    <location>
        <begin position="121"/>
        <end position="227"/>
    </location>
</feature>
<dbReference type="GO" id="GO:0005829">
    <property type="term" value="C:cytosol"/>
    <property type="evidence" value="ECO:0007669"/>
    <property type="project" value="TreeGrafter"/>
</dbReference>
<proteinExistence type="inferred from homology"/>
<dbReference type="InterPro" id="IPR047657">
    <property type="entry name" value="PmbA"/>
</dbReference>
<feature type="domain" description="Metalloprotease TldD/E N-terminal" evidence="2">
    <location>
        <begin position="29"/>
        <end position="93"/>
    </location>
</feature>
<dbReference type="Proteomes" id="UP000676649">
    <property type="component" value="Chromosome"/>
</dbReference>
<dbReference type="GO" id="GO:0006508">
    <property type="term" value="P:proteolysis"/>
    <property type="evidence" value="ECO:0007669"/>
    <property type="project" value="InterPro"/>
</dbReference>
<dbReference type="NCBIfam" id="NF008268">
    <property type="entry name" value="PRK11040.1"/>
    <property type="match status" value="1"/>
</dbReference>
<name>A0A975MNM8_9GAMM</name>
<evidence type="ECO:0000259" key="3">
    <source>
        <dbReference type="Pfam" id="PF19289"/>
    </source>
</evidence>
<dbReference type="Pfam" id="PF01523">
    <property type="entry name" value="PmbA_TldD_1st"/>
    <property type="match status" value="1"/>
</dbReference>
<evidence type="ECO:0000259" key="4">
    <source>
        <dbReference type="Pfam" id="PF19290"/>
    </source>
</evidence>
<dbReference type="RefSeq" id="WP_215582042.1">
    <property type="nucleotide sequence ID" value="NZ_CP073754.1"/>
</dbReference>
<dbReference type="Pfam" id="PF19289">
    <property type="entry name" value="PmbA_TldD_3rd"/>
    <property type="match status" value="1"/>
</dbReference>
<dbReference type="SUPFAM" id="SSF111283">
    <property type="entry name" value="Putative modulator of DNA gyrase, PmbA/TldD"/>
    <property type="match status" value="1"/>
</dbReference>
<evidence type="ECO:0000259" key="2">
    <source>
        <dbReference type="Pfam" id="PF01523"/>
    </source>
</evidence>
<dbReference type="EMBL" id="CP073754">
    <property type="protein sequence ID" value="QWF70659.1"/>
    <property type="molecule type" value="Genomic_DNA"/>
</dbReference>
<dbReference type="EC" id="3.4.24.-" evidence="5"/>
<gene>
    <name evidence="5" type="primary">pmbA</name>
    <name evidence="5" type="ORF">KEF85_15260</name>
</gene>
<dbReference type="Gene3D" id="3.30.2290.10">
    <property type="entry name" value="PmbA/TldD superfamily"/>
    <property type="match status" value="1"/>
</dbReference>
<keyword evidence="5" id="KW-0378">Hydrolase</keyword>
<evidence type="ECO:0000313" key="5">
    <source>
        <dbReference type="EMBL" id="QWF70659.1"/>
    </source>
</evidence>
<dbReference type="Pfam" id="PF19290">
    <property type="entry name" value="PmbA_TldD_2nd"/>
    <property type="match status" value="1"/>
</dbReference>
<organism evidence="5 6">
    <name type="scientific">Methylomonas paludis</name>
    <dbReference type="NCBI Taxonomy" id="1173101"/>
    <lineage>
        <taxon>Bacteria</taxon>
        <taxon>Pseudomonadati</taxon>
        <taxon>Pseudomonadota</taxon>
        <taxon>Gammaproteobacteria</taxon>
        <taxon>Methylococcales</taxon>
        <taxon>Methylococcaceae</taxon>
        <taxon>Methylomonas</taxon>
    </lineage>
</organism>
<feature type="domain" description="Metalloprotease TldD/E C-terminal" evidence="3">
    <location>
        <begin position="234"/>
        <end position="442"/>
    </location>
</feature>